<dbReference type="GeneID" id="93348162"/>
<proteinExistence type="predicted"/>
<evidence type="ECO:0000313" key="1">
    <source>
        <dbReference type="EMBL" id="SUA71924.1"/>
    </source>
</evidence>
<gene>
    <name evidence="1" type="ORF">NCTC10343_04852</name>
</gene>
<dbReference type="EMBL" id="UGSC01000001">
    <property type="protein sequence ID" value="SUA71924.1"/>
    <property type="molecule type" value="Genomic_DNA"/>
</dbReference>
<evidence type="ECO:0000313" key="2">
    <source>
        <dbReference type="Proteomes" id="UP000254400"/>
    </source>
</evidence>
<organism evidence="1 2">
    <name type="scientific">Paenibacillus polymyxa</name>
    <name type="common">Bacillus polymyxa</name>
    <dbReference type="NCBI Taxonomy" id="1406"/>
    <lineage>
        <taxon>Bacteria</taxon>
        <taxon>Bacillati</taxon>
        <taxon>Bacillota</taxon>
        <taxon>Bacilli</taxon>
        <taxon>Bacillales</taxon>
        <taxon>Paenibacillaceae</taxon>
        <taxon>Paenibacillus</taxon>
    </lineage>
</organism>
<protein>
    <submittedName>
        <fullName evidence="1">Uncharacterized protein</fullName>
    </submittedName>
</protein>
<dbReference type="RefSeq" id="WP_019688699.1">
    <property type="nucleotide sequence ID" value="NZ_CP036496.1"/>
</dbReference>
<dbReference type="AlphaFoldDB" id="A0A378Y4A8"/>
<sequence length="137" mass="16080">MENVNPEYVTKSAIEGLVQKIKLPAPDEFSQDWEYEVSDSSRITEFLYAYENIELNKDEKFALMIIIISSFNDAIVEGKTEKNWASLIRYHLLQDLSIHKNTIYYWSMLDEDDLENRHAVTSFMREIAHVAKLDDQN</sequence>
<accession>A0A378Y4A8</accession>
<reference evidence="1 2" key="1">
    <citation type="submission" date="2018-06" db="EMBL/GenBank/DDBJ databases">
        <authorList>
            <consortium name="Pathogen Informatics"/>
            <person name="Doyle S."/>
        </authorList>
    </citation>
    <scope>NUCLEOTIDE SEQUENCE [LARGE SCALE GENOMIC DNA]</scope>
    <source>
        <strain evidence="1 2">NCTC10343</strain>
    </source>
</reference>
<name>A0A378Y4A8_PAEPO</name>
<dbReference type="Proteomes" id="UP000254400">
    <property type="component" value="Unassembled WGS sequence"/>
</dbReference>